<dbReference type="AlphaFoldDB" id="A0A0U5G4C7"/>
<keyword evidence="2" id="KW-0843">Virulence</keyword>
<dbReference type="CDD" id="cd00118">
    <property type="entry name" value="LysM"/>
    <property type="match status" value="1"/>
</dbReference>
<dbReference type="SMART" id="SM00257">
    <property type="entry name" value="LysM"/>
    <property type="match status" value="1"/>
</dbReference>
<accession>A0A0U5G4C7</accession>
<dbReference type="STRING" id="454130.A0A0U5G4C7"/>
<dbReference type="PANTHER" id="PTHR34997">
    <property type="entry name" value="AM15"/>
    <property type="match status" value="1"/>
</dbReference>
<sequence length="391" mass="42231">MPVSTYTSTLLLQPSATTTLPSTSTTNQSPTSTCLGQFVEQTDPELTCFELADTYNVSTGTIVHITGEVDCYFETSICLPLPCDIDRFDGNPTCEDLIARYSMDEFPVSLTQFLAWNPHIQGSFLPAAITNLLQSLQRRPALVNITQPVALNAPEKKQNAASNGSGTLAIPAEPTQTGTTPACGRYYKVVSGDTCNTVALRFGITFADLKLLNTYLRDDCTNLWLEYDICVAPVTEATVSIDAAALQVDIAELVYNIAVLETVFLVHANLIMVPPRMVHVVQIGDSRLAVIQNSALAVQSTGTVEMGQISVAQETAILENASPILEVQVSMESAVQASQGIKHVQELNLGTVAQPQGIVEVRTSTVVLDIVIQEHVRLDTSRTLNMAVRIT</sequence>
<evidence type="ECO:0000313" key="4">
    <source>
        <dbReference type="EMBL" id="CEL06914.1"/>
    </source>
</evidence>
<evidence type="ECO:0000256" key="1">
    <source>
        <dbReference type="ARBA" id="ARBA00022669"/>
    </source>
</evidence>
<dbReference type="EMBL" id="CDMC01000008">
    <property type="protein sequence ID" value="CEL06914.1"/>
    <property type="molecule type" value="Genomic_DNA"/>
</dbReference>
<organism evidence="4 5">
    <name type="scientific">Aspergillus calidoustus</name>
    <dbReference type="NCBI Taxonomy" id="454130"/>
    <lineage>
        <taxon>Eukaryota</taxon>
        <taxon>Fungi</taxon>
        <taxon>Dikarya</taxon>
        <taxon>Ascomycota</taxon>
        <taxon>Pezizomycotina</taxon>
        <taxon>Eurotiomycetes</taxon>
        <taxon>Eurotiomycetidae</taxon>
        <taxon>Eurotiales</taxon>
        <taxon>Aspergillaceae</taxon>
        <taxon>Aspergillus</taxon>
        <taxon>Aspergillus subgen. Nidulantes</taxon>
    </lineage>
</organism>
<dbReference type="OrthoDB" id="5985073at2759"/>
<dbReference type="InterPro" id="IPR036779">
    <property type="entry name" value="LysM_dom_sf"/>
</dbReference>
<name>A0A0U5G4C7_ASPCI</name>
<dbReference type="PROSITE" id="PS51782">
    <property type="entry name" value="LYSM"/>
    <property type="match status" value="1"/>
</dbReference>
<dbReference type="Proteomes" id="UP000054771">
    <property type="component" value="Unassembled WGS sequence"/>
</dbReference>
<reference evidence="5" key="1">
    <citation type="journal article" date="2016" name="Genome Announc.">
        <title>Draft genome sequences of fungus Aspergillus calidoustus.</title>
        <authorList>
            <person name="Horn F."/>
            <person name="Linde J."/>
            <person name="Mattern D.J."/>
            <person name="Walther G."/>
            <person name="Guthke R."/>
            <person name="Scherlach K."/>
            <person name="Martin K."/>
            <person name="Brakhage A.A."/>
            <person name="Petzke L."/>
            <person name="Valiante V."/>
        </authorList>
    </citation>
    <scope>NUCLEOTIDE SEQUENCE [LARGE SCALE GENOMIC DNA]</scope>
    <source>
        <strain evidence="5">SF006504</strain>
    </source>
</reference>
<dbReference type="InterPro" id="IPR052210">
    <property type="entry name" value="LysM1-like"/>
</dbReference>
<dbReference type="Gene3D" id="3.10.350.10">
    <property type="entry name" value="LysM domain"/>
    <property type="match status" value="1"/>
</dbReference>
<gene>
    <name evidence="4" type="ORF">ASPCAL10082</name>
</gene>
<protein>
    <recommendedName>
        <fullName evidence="3">LysM domain-containing protein</fullName>
    </recommendedName>
</protein>
<dbReference type="GO" id="GO:0008061">
    <property type="term" value="F:chitin binding"/>
    <property type="evidence" value="ECO:0007669"/>
    <property type="project" value="UniProtKB-KW"/>
</dbReference>
<proteinExistence type="predicted"/>
<dbReference type="PANTHER" id="PTHR34997:SF1">
    <property type="entry name" value="PEPTIDOGLYCAN-BINDING LYSIN DOMAIN"/>
    <property type="match status" value="1"/>
</dbReference>
<dbReference type="SUPFAM" id="SSF54106">
    <property type="entry name" value="LysM domain"/>
    <property type="match status" value="1"/>
</dbReference>
<keyword evidence="5" id="KW-1185">Reference proteome</keyword>
<dbReference type="Pfam" id="PF01476">
    <property type="entry name" value="LysM"/>
    <property type="match status" value="1"/>
</dbReference>
<evidence type="ECO:0000313" key="5">
    <source>
        <dbReference type="Proteomes" id="UP000054771"/>
    </source>
</evidence>
<feature type="domain" description="LysM" evidence="3">
    <location>
        <begin position="185"/>
        <end position="231"/>
    </location>
</feature>
<keyword evidence="1" id="KW-0147">Chitin-binding</keyword>
<evidence type="ECO:0000259" key="3">
    <source>
        <dbReference type="PROSITE" id="PS51782"/>
    </source>
</evidence>
<dbReference type="InterPro" id="IPR018392">
    <property type="entry name" value="LysM"/>
</dbReference>
<evidence type="ECO:0000256" key="2">
    <source>
        <dbReference type="ARBA" id="ARBA00023026"/>
    </source>
</evidence>